<feature type="region of interest" description="Disordered" evidence="1">
    <location>
        <begin position="124"/>
        <end position="194"/>
    </location>
</feature>
<evidence type="ECO:0008006" key="6">
    <source>
        <dbReference type="Google" id="ProtNLM"/>
    </source>
</evidence>
<sequence length="230" mass="22586">MHMPSAAVATALAGAALGLSASPAAADPGQAGPSNIVVTPRTVAQGAALTVTVAGATCRGTGRPYDAIVESNAFPRTALKGVRGEASATARPRVFAAVRPGTHTVSATCGGRTVTGGKFRVVPRRGTDASAASGAAQDRRAAGRPAREEDGGAVPHNGPEFPQRGYGLASAAPTAERSDPAIPHHPVRGGAGGGAQQVSPVLTGVGVGLVAASAAACGYALFRRRPSDSG</sequence>
<evidence type="ECO:0000313" key="4">
    <source>
        <dbReference type="EMBL" id="MFI1962825.1"/>
    </source>
</evidence>
<proteinExistence type="predicted"/>
<dbReference type="EMBL" id="JBIRWE010000001">
    <property type="protein sequence ID" value="MFI1962825.1"/>
    <property type="molecule type" value="Genomic_DNA"/>
</dbReference>
<keyword evidence="3" id="KW-0732">Signal</keyword>
<comment type="caution">
    <text evidence="4">The sequence shown here is derived from an EMBL/GenBank/DDBJ whole genome shotgun (WGS) entry which is preliminary data.</text>
</comment>
<feature type="compositionally biased region" description="Basic and acidic residues" evidence="1">
    <location>
        <begin position="137"/>
        <end position="150"/>
    </location>
</feature>
<evidence type="ECO:0000256" key="3">
    <source>
        <dbReference type="SAM" id="SignalP"/>
    </source>
</evidence>
<dbReference type="Proteomes" id="UP001611548">
    <property type="component" value="Unassembled WGS sequence"/>
</dbReference>
<keyword evidence="2" id="KW-1133">Transmembrane helix</keyword>
<evidence type="ECO:0000256" key="1">
    <source>
        <dbReference type="SAM" id="MobiDB-lite"/>
    </source>
</evidence>
<feature type="chain" id="PRO_5047464027" description="Secreted protein" evidence="3">
    <location>
        <begin position="27"/>
        <end position="230"/>
    </location>
</feature>
<accession>A0ABW7UJI1</accession>
<organism evidence="4 5">
    <name type="scientific">Streptomyces pathocidini</name>
    <dbReference type="NCBI Taxonomy" id="1650571"/>
    <lineage>
        <taxon>Bacteria</taxon>
        <taxon>Bacillati</taxon>
        <taxon>Actinomycetota</taxon>
        <taxon>Actinomycetes</taxon>
        <taxon>Kitasatosporales</taxon>
        <taxon>Streptomycetaceae</taxon>
        <taxon>Streptomyces</taxon>
    </lineage>
</organism>
<keyword evidence="2" id="KW-0472">Membrane</keyword>
<evidence type="ECO:0000313" key="5">
    <source>
        <dbReference type="Proteomes" id="UP001611548"/>
    </source>
</evidence>
<gene>
    <name evidence="4" type="ORF">ACH429_01545</name>
</gene>
<evidence type="ECO:0000256" key="2">
    <source>
        <dbReference type="SAM" id="Phobius"/>
    </source>
</evidence>
<feature type="transmembrane region" description="Helical" evidence="2">
    <location>
        <begin position="201"/>
        <end position="222"/>
    </location>
</feature>
<keyword evidence="5" id="KW-1185">Reference proteome</keyword>
<dbReference type="RefSeq" id="WP_055472167.1">
    <property type="nucleotide sequence ID" value="NZ_JBIRWE010000001.1"/>
</dbReference>
<keyword evidence="2" id="KW-0812">Transmembrane</keyword>
<reference evidence="4 5" key="1">
    <citation type="submission" date="2024-10" db="EMBL/GenBank/DDBJ databases">
        <title>The Natural Products Discovery Center: Release of the First 8490 Sequenced Strains for Exploring Actinobacteria Biosynthetic Diversity.</title>
        <authorList>
            <person name="Kalkreuter E."/>
            <person name="Kautsar S.A."/>
            <person name="Yang D."/>
            <person name="Bader C.D."/>
            <person name="Teijaro C.N."/>
            <person name="Fluegel L."/>
            <person name="Davis C.M."/>
            <person name="Simpson J.R."/>
            <person name="Lauterbach L."/>
            <person name="Steele A.D."/>
            <person name="Gui C."/>
            <person name="Meng S."/>
            <person name="Li G."/>
            <person name="Viehrig K."/>
            <person name="Ye F."/>
            <person name="Su P."/>
            <person name="Kiefer A.F."/>
            <person name="Nichols A."/>
            <person name="Cepeda A.J."/>
            <person name="Yan W."/>
            <person name="Fan B."/>
            <person name="Jiang Y."/>
            <person name="Adhikari A."/>
            <person name="Zheng C.-J."/>
            <person name="Schuster L."/>
            <person name="Cowan T.M."/>
            <person name="Smanski M.J."/>
            <person name="Chevrette M.G."/>
            <person name="De Carvalho L.P.S."/>
            <person name="Shen B."/>
        </authorList>
    </citation>
    <scope>NUCLEOTIDE SEQUENCE [LARGE SCALE GENOMIC DNA]</scope>
    <source>
        <strain evidence="4 5">NPDC020327</strain>
    </source>
</reference>
<feature type="signal peptide" evidence="3">
    <location>
        <begin position="1"/>
        <end position="26"/>
    </location>
</feature>
<name>A0ABW7UJI1_9ACTN</name>
<protein>
    <recommendedName>
        <fullName evidence="6">Secreted protein</fullName>
    </recommendedName>
</protein>